<dbReference type="Pfam" id="PF01636">
    <property type="entry name" value="APH"/>
    <property type="match status" value="1"/>
</dbReference>
<name>A0A1V9ZFB7_9STRA</name>
<comment type="similarity">
    <text evidence="1">Belongs to the pseudomonas-type ThrB family.</text>
</comment>
<keyword evidence="4" id="KW-1185">Reference proteome</keyword>
<protein>
    <recommendedName>
        <fullName evidence="2">Aminoglycoside phosphotransferase domain-containing protein</fullName>
    </recommendedName>
</protein>
<dbReference type="GO" id="GO:0019202">
    <property type="term" value="F:amino acid kinase activity"/>
    <property type="evidence" value="ECO:0007669"/>
    <property type="project" value="TreeGrafter"/>
</dbReference>
<dbReference type="InterPro" id="IPR011009">
    <property type="entry name" value="Kinase-like_dom_sf"/>
</dbReference>
<dbReference type="PANTHER" id="PTHR21064:SF6">
    <property type="entry name" value="AMINOGLYCOSIDE PHOSPHOTRANSFERASE DOMAIN-CONTAINING PROTEIN"/>
    <property type="match status" value="1"/>
</dbReference>
<reference evidence="3 4" key="1">
    <citation type="journal article" date="2014" name="Genome Biol. Evol.">
        <title>The secreted proteins of Achlya hypogyna and Thraustotheca clavata identify the ancestral oomycete secretome and reveal gene acquisitions by horizontal gene transfer.</title>
        <authorList>
            <person name="Misner I."/>
            <person name="Blouin N."/>
            <person name="Leonard G."/>
            <person name="Richards T.A."/>
            <person name="Lane C.E."/>
        </authorList>
    </citation>
    <scope>NUCLEOTIDE SEQUENCE [LARGE SCALE GENOMIC DNA]</scope>
    <source>
        <strain evidence="3 4">ATCC 34112</strain>
    </source>
</reference>
<evidence type="ECO:0000256" key="1">
    <source>
        <dbReference type="ARBA" id="ARBA00038240"/>
    </source>
</evidence>
<dbReference type="Gene3D" id="3.90.1200.10">
    <property type="match status" value="1"/>
</dbReference>
<comment type="caution">
    <text evidence="3">The sequence shown here is derived from an EMBL/GenBank/DDBJ whole genome shotgun (WGS) entry which is preliminary data.</text>
</comment>
<dbReference type="InterPro" id="IPR002575">
    <property type="entry name" value="Aminoglycoside_PTrfase"/>
</dbReference>
<sequence length="322" mass="36432">MPLFEQTIPIDKLTVAALVLKNWGIELDDIIKASQNHTFRAHDAQGARYSVRVTPDPSGKHLNRIKDELVFVNYVASAGLQHVCAPVAFQDQQFVLATDSLVIVVFHWAKGAPVNFMSWRWMLDKAFVIAWGSFFGHLHVLSKKFTQDHPQVAHRIQRYDVIHDGVLAGVPLHEDDVRGENDATQFGVIHGDLNCSNFYYVDGDTPMLSVFDWDQTMRSWYLYDLAQAIFGPIMLAEAGIPIIGTPVPQANPTQYQAWLVAGYEAVSGPLTSAENVQLTRMVSLKRTFYERFCRRALEEGDIPADMEAFIKYIVAWFDNNKE</sequence>
<proteinExistence type="inferred from homology"/>
<dbReference type="InterPro" id="IPR050249">
    <property type="entry name" value="Pseudomonas-type_ThrB"/>
</dbReference>
<accession>A0A1V9ZFB7</accession>
<evidence type="ECO:0000313" key="3">
    <source>
        <dbReference type="EMBL" id="OQR96662.1"/>
    </source>
</evidence>
<dbReference type="EMBL" id="JNBS01001956">
    <property type="protein sequence ID" value="OQR96662.1"/>
    <property type="molecule type" value="Genomic_DNA"/>
</dbReference>
<dbReference type="PANTHER" id="PTHR21064">
    <property type="entry name" value="AMINOGLYCOSIDE PHOSPHOTRANSFERASE DOMAIN-CONTAINING PROTEIN-RELATED"/>
    <property type="match status" value="1"/>
</dbReference>
<organism evidence="3 4">
    <name type="scientific">Thraustotheca clavata</name>
    <dbReference type="NCBI Taxonomy" id="74557"/>
    <lineage>
        <taxon>Eukaryota</taxon>
        <taxon>Sar</taxon>
        <taxon>Stramenopiles</taxon>
        <taxon>Oomycota</taxon>
        <taxon>Saprolegniomycetes</taxon>
        <taxon>Saprolegniales</taxon>
        <taxon>Achlyaceae</taxon>
        <taxon>Thraustotheca</taxon>
    </lineage>
</organism>
<feature type="domain" description="Aminoglycoside phosphotransferase" evidence="2">
    <location>
        <begin position="35"/>
        <end position="229"/>
    </location>
</feature>
<dbReference type="AlphaFoldDB" id="A0A1V9ZFB7"/>
<dbReference type="Gene3D" id="3.30.200.20">
    <property type="entry name" value="Phosphorylase Kinase, domain 1"/>
    <property type="match status" value="1"/>
</dbReference>
<dbReference type="OrthoDB" id="9976641at2759"/>
<evidence type="ECO:0000259" key="2">
    <source>
        <dbReference type="Pfam" id="PF01636"/>
    </source>
</evidence>
<gene>
    <name evidence="3" type="ORF">THRCLA_07200</name>
</gene>
<dbReference type="Proteomes" id="UP000243217">
    <property type="component" value="Unassembled WGS sequence"/>
</dbReference>
<dbReference type="SUPFAM" id="SSF56112">
    <property type="entry name" value="Protein kinase-like (PK-like)"/>
    <property type="match status" value="1"/>
</dbReference>
<evidence type="ECO:0000313" key="4">
    <source>
        <dbReference type="Proteomes" id="UP000243217"/>
    </source>
</evidence>